<protein>
    <recommendedName>
        <fullName evidence="17">Endonuclease III-like protein 1</fullName>
        <ecNumber evidence="17">3.2.2.-</ecNumber>
        <ecNumber evidence="17">4.2.99.18</ecNumber>
    </recommendedName>
    <alternativeName>
        <fullName evidence="17">Bifunctional DNA N-glycosylase/DNA-(apurinic or apyrimidinic site) lyase</fullName>
        <shortName evidence="17">DNA glycosylase/AP lyase</shortName>
    </alternativeName>
</protein>
<dbReference type="CTD" id="4913"/>
<dbReference type="OrthoDB" id="2099276at2759"/>
<keyword evidence="4" id="KW-0479">Metal-binding</keyword>
<dbReference type="InterPro" id="IPR004036">
    <property type="entry name" value="Endonuclease-III-like_CS2"/>
</dbReference>
<dbReference type="InterPro" id="IPR004035">
    <property type="entry name" value="Endouclease-III_FeS-bd_BS"/>
</dbReference>
<sequence>MCCRLEFGMKASGMRMVTRSWSREPGAGPRGIGEEAAPLGRGEAAAGTQWHFFAEGRKSHRPMRRQRKAQSLSVAYEASDDEKGEGTELLKVPSWEPQDWQQQLANIRTMRSGKDAPVDQLGAEHCYDPSAPPKVQRYQVLLSLMLSSQTKDQVTAGAMQRLRARGLTVDSILQTDDSTLGTLIYPVGFWRNKVKYIKQTSAILQQRYGGDIPASVAELVALPGVGPKMAHLAMAVAWGTVSGIAVDTHVHRIANRLKWTKKVTKSPEETRRALEEWLPRNLWSEINGLLVGFGQQTCLPVRPRCQACLNQAMCPAAHRL</sequence>
<dbReference type="GO" id="GO:0006289">
    <property type="term" value="P:nucleotide-excision repair"/>
    <property type="evidence" value="ECO:0007669"/>
    <property type="project" value="TreeGrafter"/>
</dbReference>
<dbReference type="InterPro" id="IPR000445">
    <property type="entry name" value="HhH_motif"/>
</dbReference>
<dbReference type="InterPro" id="IPR003265">
    <property type="entry name" value="HhH-GPD_domain"/>
</dbReference>
<evidence type="ECO:0000256" key="1">
    <source>
        <dbReference type="ARBA" id="ARBA00001966"/>
    </source>
</evidence>
<keyword evidence="7" id="KW-0809">Transit peptide</keyword>
<feature type="region of interest" description="Disordered" evidence="18">
    <location>
        <begin position="21"/>
        <end position="41"/>
    </location>
</feature>
<dbReference type="KEGG" id="pvp:105303337"/>
<evidence type="ECO:0000256" key="3">
    <source>
        <dbReference type="ARBA" id="ARBA00022485"/>
    </source>
</evidence>
<dbReference type="GO" id="GO:0003677">
    <property type="term" value="F:DNA binding"/>
    <property type="evidence" value="ECO:0007669"/>
    <property type="project" value="UniProtKB-UniRule"/>
</dbReference>
<evidence type="ECO:0000256" key="8">
    <source>
        <dbReference type="ARBA" id="ARBA00023004"/>
    </source>
</evidence>
<dbReference type="RefSeq" id="XP_011375210.1">
    <property type="nucleotide sequence ID" value="XM_011376908.2"/>
</dbReference>
<evidence type="ECO:0000256" key="4">
    <source>
        <dbReference type="ARBA" id="ARBA00022723"/>
    </source>
</evidence>
<evidence type="ECO:0000256" key="6">
    <source>
        <dbReference type="ARBA" id="ARBA00022801"/>
    </source>
</evidence>
<dbReference type="Pfam" id="PF00730">
    <property type="entry name" value="HhH-GPD"/>
    <property type="match status" value="1"/>
</dbReference>
<evidence type="ECO:0000256" key="11">
    <source>
        <dbReference type="ARBA" id="ARBA00023204"/>
    </source>
</evidence>
<evidence type="ECO:0000256" key="7">
    <source>
        <dbReference type="ARBA" id="ARBA00022946"/>
    </source>
</evidence>
<dbReference type="GO" id="GO:0000703">
    <property type="term" value="F:oxidized pyrimidine nucleobase lesion DNA N-glycosylase activity"/>
    <property type="evidence" value="ECO:0007669"/>
    <property type="project" value="UniProtKB-UniRule"/>
</dbReference>
<keyword evidence="11 17" id="KW-0234">DNA repair</keyword>
<comment type="function">
    <text evidence="17">Bifunctional DNA N-glycosylase with associated apurinic/apyrimidinic (AP) lyase function that catalyzes the first step in base excision repair (BER), the primary repair pathway for the repair of oxidative DNA damage. The DNA N-glycosylase activity releases the damaged DNA base from DNA by cleaving the N-glycosidic bond, leaving an AP site. The AP lyase activity cleaves the phosphodiester bond 3' to the AP site by a beta-elimination. Primarily recognizes and repairs oxidative base damage of pyrimidines.</text>
</comment>
<dbReference type="HAMAP" id="MF_03183">
    <property type="entry name" value="Endonuclease_III_Nth"/>
    <property type="match status" value="1"/>
</dbReference>
<dbReference type="CDD" id="cd00056">
    <property type="entry name" value="ENDO3c"/>
    <property type="match status" value="1"/>
</dbReference>
<dbReference type="EC" id="4.2.99.18" evidence="17"/>
<evidence type="ECO:0000256" key="13">
    <source>
        <dbReference type="ARBA" id="ARBA00023242"/>
    </source>
</evidence>
<evidence type="ECO:0000313" key="20">
    <source>
        <dbReference type="Proteomes" id="UP000515202"/>
    </source>
</evidence>
<organism evidence="20 21">
    <name type="scientific">Pteropus vampyrus</name>
    <name type="common">Large flying fox</name>
    <dbReference type="NCBI Taxonomy" id="132908"/>
    <lineage>
        <taxon>Eukaryota</taxon>
        <taxon>Metazoa</taxon>
        <taxon>Chordata</taxon>
        <taxon>Craniata</taxon>
        <taxon>Vertebrata</taxon>
        <taxon>Euteleostomi</taxon>
        <taxon>Mammalia</taxon>
        <taxon>Eutheria</taxon>
        <taxon>Laurasiatheria</taxon>
        <taxon>Chiroptera</taxon>
        <taxon>Yinpterochiroptera</taxon>
        <taxon>Pteropodoidea</taxon>
        <taxon>Pteropodidae</taxon>
        <taxon>Pteropodinae</taxon>
        <taxon>Pteropus</taxon>
    </lineage>
</organism>
<keyword evidence="8" id="KW-0408">Iron</keyword>
<keyword evidence="3" id="KW-0004">4Fe-4S</keyword>
<dbReference type="Gene3D" id="1.10.340.30">
    <property type="entry name" value="Hypothetical protein, domain 2"/>
    <property type="match status" value="1"/>
</dbReference>
<evidence type="ECO:0000256" key="17">
    <source>
        <dbReference type="HAMAP-Rule" id="MF_03183"/>
    </source>
</evidence>
<keyword evidence="13 17" id="KW-0539">Nucleus</keyword>
<comment type="subunit">
    <text evidence="16">Interacts with YBX1. Interacts with ERCC5/XPG; the interaction stimulates NTHL1 activity and NTHL1 binding to its DNA substrate.</text>
</comment>
<comment type="cofactor">
    <cofactor evidence="1">
        <name>[4Fe-4S] cluster</name>
        <dbReference type="ChEBI" id="CHEBI:49883"/>
    </cofactor>
</comment>
<dbReference type="SMART" id="SM00478">
    <property type="entry name" value="ENDO3c"/>
    <property type="match status" value="1"/>
</dbReference>
<keyword evidence="10 17" id="KW-0496">Mitochondrion</keyword>
<keyword evidence="6 17" id="KW-0378">Hydrolase</keyword>
<evidence type="ECO:0000256" key="14">
    <source>
        <dbReference type="ARBA" id="ARBA00023295"/>
    </source>
</evidence>
<dbReference type="AlphaFoldDB" id="A0A6P3RCY9"/>
<dbReference type="Proteomes" id="UP000515202">
    <property type="component" value="Unplaced"/>
</dbReference>
<dbReference type="InterPro" id="IPR023170">
    <property type="entry name" value="HhH_base_excis_C"/>
</dbReference>
<keyword evidence="14 17" id="KW-0326">Glycosidase</keyword>
<dbReference type="GO" id="GO:0005739">
    <property type="term" value="C:mitochondrion"/>
    <property type="evidence" value="ECO:0007669"/>
    <property type="project" value="UniProtKB-SubCell"/>
</dbReference>
<keyword evidence="12 17" id="KW-0456">Lyase</keyword>
<name>A0A6P3RCY9_PTEVA</name>
<dbReference type="FunFam" id="1.10.1670.10:FF:000027">
    <property type="entry name" value="Endonuclease III homolog"/>
    <property type="match status" value="1"/>
</dbReference>
<feature type="domain" description="HhH-GPD" evidence="19">
    <location>
        <begin position="146"/>
        <end position="296"/>
    </location>
</feature>
<dbReference type="Pfam" id="PF00633">
    <property type="entry name" value="HHH"/>
    <property type="match status" value="1"/>
</dbReference>
<comment type="catalytic activity">
    <reaction evidence="15 17">
        <text>2'-deoxyribonucleotide-(2'-deoxyribose 5'-phosphate)-2'-deoxyribonucleotide-DNA = a 3'-end 2'-deoxyribonucleotide-(2,3-dehydro-2,3-deoxyribose 5'-phosphate)-DNA + a 5'-end 5'-phospho-2'-deoxyribonucleoside-DNA + H(+)</text>
        <dbReference type="Rhea" id="RHEA:66592"/>
        <dbReference type="Rhea" id="RHEA-COMP:13180"/>
        <dbReference type="Rhea" id="RHEA-COMP:16897"/>
        <dbReference type="Rhea" id="RHEA-COMP:17067"/>
        <dbReference type="ChEBI" id="CHEBI:15378"/>
        <dbReference type="ChEBI" id="CHEBI:136412"/>
        <dbReference type="ChEBI" id="CHEBI:157695"/>
        <dbReference type="ChEBI" id="CHEBI:167181"/>
        <dbReference type="EC" id="4.2.99.18"/>
    </reaction>
</comment>
<keyword evidence="20" id="KW-1185">Reference proteome</keyword>
<accession>A0A6P3RCY9</accession>
<dbReference type="PROSITE" id="PS01155">
    <property type="entry name" value="ENDONUCLEASE_III_2"/>
    <property type="match status" value="1"/>
</dbReference>
<dbReference type="GO" id="GO:0006285">
    <property type="term" value="P:base-excision repair, AP site formation"/>
    <property type="evidence" value="ECO:0007669"/>
    <property type="project" value="UniProtKB-UniRule"/>
</dbReference>
<evidence type="ECO:0000256" key="15">
    <source>
        <dbReference type="ARBA" id="ARBA00044632"/>
    </source>
</evidence>
<proteinExistence type="inferred from homology"/>
<dbReference type="GeneID" id="105303337"/>
<comment type="subcellular location">
    <subcellularLocation>
        <location evidence="17">Nucleus</location>
    </subcellularLocation>
    <subcellularLocation>
        <location evidence="17">Mitochondrion</location>
    </subcellularLocation>
</comment>
<dbReference type="InterPro" id="IPR030841">
    <property type="entry name" value="NTH1"/>
</dbReference>
<dbReference type="PANTHER" id="PTHR43286:SF1">
    <property type="entry name" value="ENDONUCLEASE III-LIKE PROTEIN 1"/>
    <property type="match status" value="1"/>
</dbReference>
<dbReference type="GO" id="GO:0051539">
    <property type="term" value="F:4 iron, 4 sulfur cluster binding"/>
    <property type="evidence" value="ECO:0007669"/>
    <property type="project" value="UniProtKB-KW"/>
</dbReference>
<dbReference type="GO" id="GO:0140078">
    <property type="term" value="F:class I DNA-(apurinic or apyrimidinic site) endonuclease activity"/>
    <property type="evidence" value="ECO:0007669"/>
    <property type="project" value="UniProtKB-EC"/>
</dbReference>
<dbReference type="PROSITE" id="PS00764">
    <property type="entry name" value="ENDONUCLEASE_III_1"/>
    <property type="match status" value="1"/>
</dbReference>
<dbReference type="GO" id="GO:0005634">
    <property type="term" value="C:nucleus"/>
    <property type="evidence" value="ECO:0007669"/>
    <property type="project" value="UniProtKB-SubCell"/>
</dbReference>
<evidence type="ECO:0000256" key="18">
    <source>
        <dbReference type="SAM" id="MobiDB-lite"/>
    </source>
</evidence>
<dbReference type="Gene3D" id="1.10.1670.10">
    <property type="entry name" value="Helix-hairpin-Helix base-excision DNA repair enzymes (C-terminal)"/>
    <property type="match status" value="1"/>
</dbReference>
<comment type="caution">
    <text evidence="17">Lacks conserved residue(s) required for the propagation of feature annotation.</text>
</comment>
<evidence type="ECO:0000256" key="2">
    <source>
        <dbReference type="ARBA" id="ARBA00008343"/>
    </source>
</evidence>
<dbReference type="GO" id="GO:0046872">
    <property type="term" value="F:metal ion binding"/>
    <property type="evidence" value="ECO:0007669"/>
    <property type="project" value="UniProtKB-KW"/>
</dbReference>
<evidence type="ECO:0000259" key="19">
    <source>
        <dbReference type="SMART" id="SM00478"/>
    </source>
</evidence>
<keyword evidence="9" id="KW-0411">Iron-sulfur</keyword>
<evidence type="ECO:0000256" key="12">
    <source>
        <dbReference type="ARBA" id="ARBA00023239"/>
    </source>
</evidence>
<evidence type="ECO:0000313" key="21">
    <source>
        <dbReference type="RefSeq" id="XP_011375210.1"/>
    </source>
</evidence>
<dbReference type="PANTHER" id="PTHR43286">
    <property type="entry name" value="ENDONUCLEASE III-LIKE PROTEIN 1"/>
    <property type="match status" value="1"/>
</dbReference>
<evidence type="ECO:0000256" key="9">
    <source>
        <dbReference type="ARBA" id="ARBA00023014"/>
    </source>
</evidence>
<dbReference type="FunFam" id="1.10.340.30:FF:000005">
    <property type="entry name" value="Endonuclease III-like protein 1"/>
    <property type="match status" value="1"/>
</dbReference>
<evidence type="ECO:0000256" key="16">
    <source>
        <dbReference type="ARBA" id="ARBA00062487"/>
    </source>
</evidence>
<dbReference type="InterPro" id="IPR011257">
    <property type="entry name" value="DNA_glycosylase"/>
</dbReference>
<gene>
    <name evidence="17 21" type="primary">NTHL1</name>
</gene>
<evidence type="ECO:0000256" key="5">
    <source>
        <dbReference type="ARBA" id="ARBA00022763"/>
    </source>
</evidence>
<reference evidence="21" key="1">
    <citation type="submission" date="2025-08" db="UniProtKB">
        <authorList>
            <consortium name="RefSeq"/>
        </authorList>
    </citation>
    <scope>IDENTIFICATION</scope>
    <source>
        <tissue evidence="21">Kidney</tissue>
    </source>
</reference>
<evidence type="ECO:0000256" key="10">
    <source>
        <dbReference type="ARBA" id="ARBA00023128"/>
    </source>
</evidence>
<dbReference type="EC" id="3.2.2.-" evidence="17"/>
<comment type="similarity">
    <text evidence="2 17">Belongs to the Nth/MutY family.</text>
</comment>
<dbReference type="SUPFAM" id="SSF48150">
    <property type="entry name" value="DNA-glycosylase"/>
    <property type="match status" value="1"/>
</dbReference>
<keyword evidence="5 17" id="KW-0227">DNA damage</keyword>